<dbReference type="SMART" id="SM00220">
    <property type="entry name" value="S_TKc"/>
    <property type="match status" value="1"/>
</dbReference>
<feature type="signal peptide" evidence="2">
    <location>
        <begin position="1"/>
        <end position="19"/>
    </location>
</feature>
<evidence type="ECO:0000313" key="4">
    <source>
        <dbReference type="EMBL" id="RAW36195.1"/>
    </source>
</evidence>
<dbReference type="SUPFAM" id="SSF56112">
    <property type="entry name" value="Protein kinase-like (PK-like)"/>
    <property type="match status" value="1"/>
</dbReference>
<keyword evidence="1" id="KW-0472">Membrane</keyword>
<dbReference type="InterPro" id="IPR011009">
    <property type="entry name" value="Kinase-like_dom_sf"/>
</dbReference>
<reference evidence="4 5" key="1">
    <citation type="submission" date="2018-01" db="EMBL/GenBank/DDBJ databases">
        <title>Draft genome of the strawberry crown rot pathogen Phytophthora cactorum.</title>
        <authorList>
            <person name="Armitage A.D."/>
            <person name="Lysoe E."/>
            <person name="Nellist C.F."/>
            <person name="Harrison R.J."/>
            <person name="Brurberg M.B."/>
        </authorList>
    </citation>
    <scope>NUCLEOTIDE SEQUENCE [LARGE SCALE GENOMIC DNA]</scope>
    <source>
        <strain evidence="4 5">10300</strain>
    </source>
</reference>
<sequence length="564" mass="61594">MGGMLPLALLLLLITNIWSATTGTTYAIDTFYTDLDSCSDTPNAIRAYTPDKCTAGTTCFTDGNNDNGTTACKSDYLETMKESFGISQYIIQVIYKDSSCSTFYYAVGYRVTGACELGYVAGESGYEGLFYFIATLPEEGTAKLEFFTTSDCSAITDSSSTTDLGAVVAPKATLESGECVPLDFNSYMYSTTGYTQWYSSNSYDDGGLNTGAIIGIVCGCVVFLLMLVAGIFYYYYRRRSKGKQGGQWTATLPSGDLTSLESAMSGQTGLWNDDVITAKRIPRDKVKVKKLLSRGAYGEVYTGVFNGQQVAVKMLLPSTRGNLQHVTDFLSEAKLTASMEHPHIITFVGVAWDSLSDLCVVLEFMDGGDLRSLLNKYEATKHPVGVDREKATIALHVCHALTYLHSLMPPVLHRDLKSRNILLNQSKEAKLTDFGISKERLDQTMTAGVGTSLWMAPEVMLGENYDVKADIFSFGVVLSELDVHTLPYAQTKQRSLYTTGRTMADATLLQKITAGEVRVEFSESSPQSLVELGYACVAVDPADRPTAAEALYRIQIIISQELAE</sequence>
<dbReference type="Gene3D" id="1.10.510.10">
    <property type="entry name" value="Transferase(Phosphotransferase) domain 1"/>
    <property type="match status" value="1"/>
</dbReference>
<dbReference type="Proteomes" id="UP000251314">
    <property type="component" value="Unassembled WGS sequence"/>
</dbReference>
<proteinExistence type="predicted"/>
<protein>
    <recommendedName>
        <fullName evidence="3">Protein kinase domain-containing protein</fullName>
    </recommendedName>
</protein>
<keyword evidence="1" id="KW-0812">Transmembrane</keyword>
<dbReference type="Gene3D" id="3.30.200.20">
    <property type="entry name" value="Phosphorylase Kinase, domain 1"/>
    <property type="match status" value="1"/>
</dbReference>
<evidence type="ECO:0000256" key="2">
    <source>
        <dbReference type="SAM" id="SignalP"/>
    </source>
</evidence>
<dbReference type="GO" id="GO:0005524">
    <property type="term" value="F:ATP binding"/>
    <property type="evidence" value="ECO:0007669"/>
    <property type="project" value="InterPro"/>
</dbReference>
<dbReference type="STRING" id="29920.A0A329SHJ1"/>
<feature type="chain" id="PRO_5016283290" description="Protein kinase domain-containing protein" evidence="2">
    <location>
        <begin position="20"/>
        <end position="564"/>
    </location>
</feature>
<comment type="caution">
    <text evidence="4">The sequence shown here is derived from an EMBL/GenBank/DDBJ whole genome shotgun (WGS) entry which is preliminary data.</text>
</comment>
<dbReference type="GO" id="GO:0004674">
    <property type="term" value="F:protein serine/threonine kinase activity"/>
    <property type="evidence" value="ECO:0007669"/>
    <property type="project" value="TreeGrafter"/>
</dbReference>
<organism evidence="4 5">
    <name type="scientific">Phytophthora cactorum</name>
    <dbReference type="NCBI Taxonomy" id="29920"/>
    <lineage>
        <taxon>Eukaryota</taxon>
        <taxon>Sar</taxon>
        <taxon>Stramenopiles</taxon>
        <taxon>Oomycota</taxon>
        <taxon>Peronosporomycetes</taxon>
        <taxon>Peronosporales</taxon>
        <taxon>Peronosporaceae</taxon>
        <taxon>Phytophthora</taxon>
    </lineage>
</organism>
<dbReference type="InterPro" id="IPR000719">
    <property type="entry name" value="Prot_kinase_dom"/>
</dbReference>
<dbReference type="EMBL" id="MJFZ01000146">
    <property type="protein sequence ID" value="RAW36195.1"/>
    <property type="molecule type" value="Genomic_DNA"/>
</dbReference>
<dbReference type="AlphaFoldDB" id="A0A329SHJ1"/>
<keyword evidence="2" id="KW-0732">Signal</keyword>
<evidence type="ECO:0000313" key="5">
    <source>
        <dbReference type="Proteomes" id="UP000251314"/>
    </source>
</evidence>
<dbReference type="Pfam" id="PF00069">
    <property type="entry name" value="Pkinase"/>
    <property type="match status" value="1"/>
</dbReference>
<accession>A0A329SHJ1</accession>
<dbReference type="PROSITE" id="PS00108">
    <property type="entry name" value="PROTEIN_KINASE_ST"/>
    <property type="match status" value="1"/>
</dbReference>
<name>A0A329SHJ1_9STRA</name>
<evidence type="ECO:0000259" key="3">
    <source>
        <dbReference type="PROSITE" id="PS50011"/>
    </source>
</evidence>
<dbReference type="OrthoDB" id="127347at2759"/>
<dbReference type="InterPro" id="IPR008271">
    <property type="entry name" value="Ser/Thr_kinase_AS"/>
</dbReference>
<dbReference type="PANTHER" id="PTHR44329:SF214">
    <property type="entry name" value="PROTEIN KINASE DOMAIN-CONTAINING PROTEIN"/>
    <property type="match status" value="1"/>
</dbReference>
<dbReference type="PANTHER" id="PTHR44329">
    <property type="entry name" value="SERINE/THREONINE-PROTEIN KINASE TNNI3K-RELATED"/>
    <property type="match status" value="1"/>
</dbReference>
<dbReference type="InterPro" id="IPR051681">
    <property type="entry name" value="Ser/Thr_Kinases-Pseudokinases"/>
</dbReference>
<dbReference type="PROSITE" id="PS50011">
    <property type="entry name" value="PROTEIN_KINASE_DOM"/>
    <property type="match status" value="1"/>
</dbReference>
<dbReference type="CDD" id="cd12087">
    <property type="entry name" value="TM_EGFR-like"/>
    <property type="match status" value="1"/>
</dbReference>
<evidence type="ECO:0000256" key="1">
    <source>
        <dbReference type="SAM" id="Phobius"/>
    </source>
</evidence>
<keyword evidence="5" id="KW-1185">Reference proteome</keyword>
<feature type="transmembrane region" description="Helical" evidence="1">
    <location>
        <begin position="212"/>
        <end position="236"/>
    </location>
</feature>
<keyword evidence="1" id="KW-1133">Transmembrane helix</keyword>
<dbReference type="VEuPathDB" id="FungiDB:PC110_g7519"/>
<dbReference type="Gene3D" id="1.20.5.510">
    <property type="entry name" value="Single helix bin"/>
    <property type="match status" value="1"/>
</dbReference>
<gene>
    <name evidence="4" type="ORF">PC110_g7519</name>
</gene>
<feature type="domain" description="Protein kinase" evidence="3">
    <location>
        <begin position="286"/>
        <end position="558"/>
    </location>
</feature>